<accession>A0AA40E1K1</accession>
<protein>
    <recommendedName>
        <fullName evidence="5">Methyltransferase</fullName>
    </recommendedName>
</protein>
<evidence type="ECO:0000313" key="3">
    <source>
        <dbReference type="EMBL" id="KAK0724549.1"/>
    </source>
</evidence>
<dbReference type="PANTHER" id="PTHR34598:SF3">
    <property type="entry name" value="OXIDOREDUCTASE AN1597"/>
    <property type="match status" value="1"/>
</dbReference>
<feature type="region of interest" description="Disordered" evidence="2">
    <location>
        <begin position="19"/>
        <end position="42"/>
    </location>
</feature>
<proteinExistence type="inferred from homology"/>
<name>A0AA40E1K1_9PEZI</name>
<dbReference type="AlphaFoldDB" id="A0AA40E1K1"/>
<dbReference type="NCBIfam" id="NF041278">
    <property type="entry name" value="CmcJ_NvfI_EfuI"/>
    <property type="match status" value="1"/>
</dbReference>
<evidence type="ECO:0000313" key="4">
    <source>
        <dbReference type="Proteomes" id="UP001172102"/>
    </source>
</evidence>
<dbReference type="PANTHER" id="PTHR34598">
    <property type="entry name" value="BLL6449 PROTEIN"/>
    <property type="match status" value="1"/>
</dbReference>
<comment type="similarity">
    <text evidence="1">Belongs to the asaB hydroxylase/desaturase family.</text>
</comment>
<evidence type="ECO:0000256" key="1">
    <source>
        <dbReference type="ARBA" id="ARBA00023604"/>
    </source>
</evidence>
<organism evidence="3 4">
    <name type="scientific">Lasiosphaeris hirsuta</name>
    <dbReference type="NCBI Taxonomy" id="260670"/>
    <lineage>
        <taxon>Eukaryota</taxon>
        <taxon>Fungi</taxon>
        <taxon>Dikarya</taxon>
        <taxon>Ascomycota</taxon>
        <taxon>Pezizomycotina</taxon>
        <taxon>Sordariomycetes</taxon>
        <taxon>Sordariomycetidae</taxon>
        <taxon>Sordariales</taxon>
        <taxon>Lasiosphaeriaceae</taxon>
        <taxon>Lasiosphaeris</taxon>
    </lineage>
</organism>
<sequence>MTFPSGTTVARLHLTTVETSHRHTSINTGNQQYPDMDKDDSANSVPNIVGAISATLSFIKETPGVKPYRIVGPLPPEREHERSNVKPVDVDGVIIQDARPQKASFNLEDHGFEFLNFEPNVQLAGNDETAAQSFLDETAALLQRRFQTPHVFSYDIRASSLYPRARGITWAKSPYQIRCTEDNYGEATEGKRMIVIPPAPIIHTDLTRNGAMARVNRHLHQQERDTLLQDGCRIIIVNTWMPLDNPAIDCPLVIGDRRSIQQRDMIAADQIVPGFLGEFAFLRYNKDDVWYWLDNQLPGEVTLFCSFDSDKPGDTGACPHGTFNNPLAPPGSPHRKSVETRSIIVFPRSTSSRTV</sequence>
<dbReference type="InterPro" id="IPR044053">
    <property type="entry name" value="AsaB-like"/>
</dbReference>
<dbReference type="Proteomes" id="UP001172102">
    <property type="component" value="Unassembled WGS sequence"/>
</dbReference>
<dbReference type="EMBL" id="JAUKUA010000002">
    <property type="protein sequence ID" value="KAK0724549.1"/>
    <property type="molecule type" value="Genomic_DNA"/>
</dbReference>
<dbReference type="GO" id="GO:0016491">
    <property type="term" value="F:oxidoreductase activity"/>
    <property type="evidence" value="ECO:0007669"/>
    <property type="project" value="InterPro"/>
</dbReference>
<evidence type="ECO:0008006" key="5">
    <source>
        <dbReference type="Google" id="ProtNLM"/>
    </source>
</evidence>
<comment type="caution">
    <text evidence="3">The sequence shown here is derived from an EMBL/GenBank/DDBJ whole genome shotgun (WGS) entry which is preliminary data.</text>
</comment>
<reference evidence="3" key="1">
    <citation type="submission" date="2023-06" db="EMBL/GenBank/DDBJ databases">
        <title>Genome-scale phylogeny and comparative genomics of the fungal order Sordariales.</title>
        <authorList>
            <consortium name="Lawrence Berkeley National Laboratory"/>
            <person name="Hensen N."/>
            <person name="Bonometti L."/>
            <person name="Westerberg I."/>
            <person name="Brannstrom I.O."/>
            <person name="Guillou S."/>
            <person name="Cros-Aarteil S."/>
            <person name="Calhoun S."/>
            <person name="Haridas S."/>
            <person name="Kuo A."/>
            <person name="Mondo S."/>
            <person name="Pangilinan J."/>
            <person name="Riley R."/>
            <person name="Labutti K."/>
            <person name="Andreopoulos B."/>
            <person name="Lipzen A."/>
            <person name="Chen C."/>
            <person name="Yanf M."/>
            <person name="Daum C."/>
            <person name="Ng V."/>
            <person name="Clum A."/>
            <person name="Steindorff A."/>
            <person name="Ohm R."/>
            <person name="Martin F."/>
            <person name="Silar P."/>
            <person name="Natvig D."/>
            <person name="Lalanne C."/>
            <person name="Gautier V."/>
            <person name="Ament-Velasquez S.L."/>
            <person name="Kruys A."/>
            <person name="Hutchinson M.I."/>
            <person name="Powell A.J."/>
            <person name="Barry K."/>
            <person name="Miller A.N."/>
            <person name="Grigoriev I.V."/>
            <person name="Debuchy R."/>
            <person name="Gladieux P."/>
            <person name="Thoren M.H."/>
            <person name="Johannesson H."/>
        </authorList>
    </citation>
    <scope>NUCLEOTIDE SEQUENCE</scope>
    <source>
        <strain evidence="3">SMH4607-1</strain>
    </source>
</reference>
<gene>
    <name evidence="3" type="ORF">B0H67DRAFT_680120</name>
</gene>
<evidence type="ECO:0000256" key="2">
    <source>
        <dbReference type="SAM" id="MobiDB-lite"/>
    </source>
</evidence>
<keyword evidence="4" id="KW-1185">Reference proteome</keyword>